<dbReference type="PANTHER" id="PTHR34131:SF3">
    <property type="entry name" value="(RAP ANNOTATION RELEASE2) GALACTOSE-BINDING LIKE DOMAIN CONTAINING PROTEIN"/>
    <property type="match status" value="1"/>
</dbReference>
<keyword evidence="2" id="KW-1185">Reference proteome</keyword>
<proteinExistence type="predicted"/>
<organism evidence="1 2">
    <name type="scientific">Triparma retinervis</name>
    <dbReference type="NCBI Taxonomy" id="2557542"/>
    <lineage>
        <taxon>Eukaryota</taxon>
        <taxon>Sar</taxon>
        <taxon>Stramenopiles</taxon>
        <taxon>Ochrophyta</taxon>
        <taxon>Bolidophyceae</taxon>
        <taxon>Parmales</taxon>
        <taxon>Triparmaceae</taxon>
        <taxon>Triparma</taxon>
    </lineage>
</organism>
<dbReference type="OrthoDB" id="426136at2759"/>
<dbReference type="EMBL" id="BRXZ01002196">
    <property type="protein sequence ID" value="GMH56653.1"/>
    <property type="molecule type" value="Genomic_DNA"/>
</dbReference>
<dbReference type="Pfam" id="PF09366">
    <property type="entry name" value="DUF1997"/>
    <property type="match status" value="1"/>
</dbReference>
<dbReference type="AlphaFoldDB" id="A0A9W7DZP6"/>
<gene>
    <name evidence="1" type="ORF">TrRE_jg12940</name>
</gene>
<reference evidence="1" key="1">
    <citation type="submission" date="2022-07" db="EMBL/GenBank/DDBJ databases">
        <title>Genome analysis of Parmales, a sister group of diatoms, reveals the evolutionary specialization of diatoms from phago-mixotrophs to photoautotrophs.</title>
        <authorList>
            <person name="Ban H."/>
            <person name="Sato S."/>
            <person name="Yoshikawa S."/>
            <person name="Kazumasa Y."/>
            <person name="Nakamura Y."/>
            <person name="Ichinomiya M."/>
            <person name="Saitoh K."/>
            <person name="Sato N."/>
            <person name="Blanc-Mathieu R."/>
            <person name="Endo H."/>
            <person name="Kuwata A."/>
            <person name="Ogata H."/>
        </authorList>
    </citation>
    <scope>NUCLEOTIDE SEQUENCE</scope>
</reference>
<protein>
    <submittedName>
        <fullName evidence="1">Uncharacterized protein</fullName>
    </submittedName>
</protein>
<evidence type="ECO:0000313" key="1">
    <source>
        <dbReference type="EMBL" id="GMH56653.1"/>
    </source>
</evidence>
<name>A0A9W7DZP6_9STRA</name>
<dbReference type="PANTHER" id="PTHR34131">
    <property type="entry name" value="(RAP ANNOTATION RELEASE2) GALACTOSE-BINDING LIKE DOMAIN CONTAINING PROTEIN"/>
    <property type="match status" value="1"/>
</dbReference>
<dbReference type="InterPro" id="IPR018971">
    <property type="entry name" value="DUF1997"/>
</dbReference>
<dbReference type="Proteomes" id="UP001165082">
    <property type="component" value="Unassembled WGS sequence"/>
</dbReference>
<comment type="caution">
    <text evidence="1">The sequence shown here is derived from an EMBL/GenBank/DDBJ whole genome shotgun (WGS) entry which is preliminary data.</text>
</comment>
<accession>A0A9W7DZP6</accession>
<evidence type="ECO:0000313" key="2">
    <source>
        <dbReference type="Proteomes" id="UP001165082"/>
    </source>
</evidence>
<sequence>MFGSSFTPTLFTTVTVSPYPSGRSEITILHCTLSGGRMATFADGKFDVDCSTVVEAGVSEIGEGKGGKHEEWMKVTSSVLITCPVPVQFKNLLPTRLLSGTGSKVMSGVLRVLLPKFLEDLRDDYGLWRSGKDEEREV</sequence>